<protein>
    <submittedName>
        <fullName evidence="12">Porin</fullName>
    </submittedName>
</protein>
<keyword evidence="9" id="KW-0472">Membrane</keyword>
<keyword evidence="7" id="KW-0406">Ion transport</keyword>
<dbReference type="Pfam" id="PF13609">
    <property type="entry name" value="Porin_4"/>
    <property type="match status" value="1"/>
</dbReference>
<keyword evidence="10" id="KW-0998">Cell outer membrane</keyword>
<dbReference type="InterPro" id="IPR002299">
    <property type="entry name" value="Porin_Neis"/>
</dbReference>
<dbReference type="GO" id="GO:0015288">
    <property type="term" value="F:porin activity"/>
    <property type="evidence" value="ECO:0007669"/>
    <property type="project" value="UniProtKB-KW"/>
</dbReference>
<comment type="subunit">
    <text evidence="2">Homotrimer.</text>
</comment>
<dbReference type="PANTHER" id="PTHR34501:SF9">
    <property type="entry name" value="MAJOR OUTER MEMBRANE PROTEIN P.IA"/>
    <property type="match status" value="1"/>
</dbReference>
<evidence type="ECO:0000256" key="2">
    <source>
        <dbReference type="ARBA" id="ARBA00011233"/>
    </source>
</evidence>
<evidence type="ECO:0000256" key="5">
    <source>
        <dbReference type="ARBA" id="ARBA00022692"/>
    </source>
</evidence>
<keyword evidence="8" id="KW-0626">Porin</keyword>
<dbReference type="AlphaFoldDB" id="A0A6P2HZU0"/>
<dbReference type="InterPro" id="IPR050298">
    <property type="entry name" value="Gram-neg_bact_OMP"/>
</dbReference>
<keyword evidence="6" id="KW-0732">Signal</keyword>
<gene>
    <name evidence="12" type="ORF">BPS26883_00979</name>
</gene>
<organism evidence="12 13">
    <name type="scientific">Burkholderia pseudomultivorans</name>
    <dbReference type="NCBI Taxonomy" id="1207504"/>
    <lineage>
        <taxon>Bacteria</taxon>
        <taxon>Pseudomonadati</taxon>
        <taxon>Pseudomonadota</taxon>
        <taxon>Betaproteobacteria</taxon>
        <taxon>Burkholderiales</taxon>
        <taxon>Burkholderiaceae</taxon>
        <taxon>Burkholderia</taxon>
        <taxon>Burkholderia cepacia complex</taxon>
    </lineage>
</organism>
<comment type="subcellular location">
    <subcellularLocation>
        <location evidence="1">Cell outer membrane</location>
        <topology evidence="1">Multi-pass membrane protein</topology>
    </subcellularLocation>
</comment>
<dbReference type="GO" id="GO:0009279">
    <property type="term" value="C:cell outer membrane"/>
    <property type="evidence" value="ECO:0007669"/>
    <property type="project" value="UniProtKB-SubCell"/>
</dbReference>
<keyword evidence="4" id="KW-1134">Transmembrane beta strand</keyword>
<dbReference type="Gene3D" id="2.40.160.10">
    <property type="entry name" value="Porin"/>
    <property type="match status" value="1"/>
</dbReference>
<feature type="domain" description="Porin" evidence="11">
    <location>
        <begin position="47"/>
        <end position="356"/>
    </location>
</feature>
<evidence type="ECO:0000313" key="13">
    <source>
        <dbReference type="Proteomes" id="UP000494162"/>
    </source>
</evidence>
<evidence type="ECO:0000259" key="11">
    <source>
        <dbReference type="Pfam" id="PF13609"/>
    </source>
</evidence>
<dbReference type="InterPro" id="IPR023614">
    <property type="entry name" value="Porin_dom_sf"/>
</dbReference>
<name>A0A6P2HZU0_9BURK</name>
<dbReference type="Proteomes" id="UP000494162">
    <property type="component" value="Unassembled WGS sequence"/>
</dbReference>
<dbReference type="InterPro" id="IPR033900">
    <property type="entry name" value="Gram_neg_porin_domain"/>
</dbReference>
<evidence type="ECO:0000256" key="4">
    <source>
        <dbReference type="ARBA" id="ARBA00022452"/>
    </source>
</evidence>
<reference evidence="12 13" key="1">
    <citation type="submission" date="2019-09" db="EMBL/GenBank/DDBJ databases">
        <authorList>
            <person name="Depoorter E."/>
        </authorList>
    </citation>
    <scope>NUCLEOTIDE SEQUENCE [LARGE SCALE GENOMIC DNA]</scope>
    <source>
        <strain evidence="12">LMG 26883</strain>
    </source>
</reference>
<dbReference type="GO" id="GO:0046930">
    <property type="term" value="C:pore complex"/>
    <property type="evidence" value="ECO:0007669"/>
    <property type="project" value="UniProtKB-KW"/>
</dbReference>
<evidence type="ECO:0000256" key="6">
    <source>
        <dbReference type="ARBA" id="ARBA00022729"/>
    </source>
</evidence>
<dbReference type="SUPFAM" id="SSF56935">
    <property type="entry name" value="Porins"/>
    <property type="match status" value="1"/>
</dbReference>
<dbReference type="PRINTS" id="PR00184">
    <property type="entry name" value="NEISSPPORIN"/>
</dbReference>
<sequence>MIFPRNNEMTTYGHLNKDRHSLPFRLRHMKILPRTLLIAGCGVSLVSLAHAQSSALTLWGQVDSGITYISNKRGGASWGTASGIGSPTRWGLRGNEELGGGYRAVFALESGFNVNTGALIKTNTLFDRQAYVGLDGPLGTLTLGRQSDLMDDVAIRYSNAFWNRSLYSFHAGNLDSLTNGYQIENAVKYRSPDWYGVRVGALYGFAGSDASGHSAGAYATYDRGPLSAGVTYMTTKRRVLDLYNYFGWTRFLGQTLSAQQTFQSNAVDNLGIGLTYRIVQPWTINLLYTRTDIKGARSATHMQNIDAGTLYQFTAAEAVTLDYTYSRMEGMHWNTLEAGNLYSLSKRTQVQATLTWQLASGNGATAATYPNGPSSGRSQLLAHVGITHSF</sequence>
<evidence type="ECO:0000256" key="8">
    <source>
        <dbReference type="ARBA" id="ARBA00023114"/>
    </source>
</evidence>
<dbReference type="CDD" id="cd00342">
    <property type="entry name" value="gram_neg_porins"/>
    <property type="match status" value="1"/>
</dbReference>
<evidence type="ECO:0000256" key="3">
    <source>
        <dbReference type="ARBA" id="ARBA00022448"/>
    </source>
</evidence>
<proteinExistence type="predicted"/>
<evidence type="ECO:0000256" key="9">
    <source>
        <dbReference type="ARBA" id="ARBA00023136"/>
    </source>
</evidence>
<evidence type="ECO:0000256" key="1">
    <source>
        <dbReference type="ARBA" id="ARBA00004571"/>
    </source>
</evidence>
<dbReference type="EMBL" id="CABVPP010000004">
    <property type="protein sequence ID" value="VWB23816.1"/>
    <property type="molecule type" value="Genomic_DNA"/>
</dbReference>
<evidence type="ECO:0000313" key="12">
    <source>
        <dbReference type="EMBL" id="VWB23816.1"/>
    </source>
</evidence>
<dbReference type="PANTHER" id="PTHR34501">
    <property type="entry name" value="PROTEIN YDDL-RELATED"/>
    <property type="match status" value="1"/>
</dbReference>
<accession>A0A6P2HZU0</accession>
<keyword evidence="5" id="KW-0812">Transmembrane</keyword>
<evidence type="ECO:0000256" key="10">
    <source>
        <dbReference type="ARBA" id="ARBA00023237"/>
    </source>
</evidence>
<evidence type="ECO:0000256" key="7">
    <source>
        <dbReference type="ARBA" id="ARBA00023065"/>
    </source>
</evidence>
<dbReference type="GO" id="GO:0006811">
    <property type="term" value="P:monoatomic ion transport"/>
    <property type="evidence" value="ECO:0007669"/>
    <property type="project" value="UniProtKB-KW"/>
</dbReference>
<keyword evidence="3" id="KW-0813">Transport</keyword>